<dbReference type="AlphaFoldDB" id="A0A0C3K9H9"/>
<protein>
    <submittedName>
        <fullName evidence="1">Uncharacterized protein</fullName>
    </submittedName>
</protein>
<reference evidence="2" key="2">
    <citation type="submission" date="2015-01" db="EMBL/GenBank/DDBJ databases">
        <title>Evolutionary Origins and Diversification of the Mycorrhizal Mutualists.</title>
        <authorList>
            <consortium name="DOE Joint Genome Institute"/>
            <consortium name="Mycorrhizal Genomics Consortium"/>
            <person name="Kohler A."/>
            <person name="Kuo A."/>
            <person name="Nagy L.G."/>
            <person name="Floudas D."/>
            <person name="Copeland A."/>
            <person name="Barry K.W."/>
            <person name="Cichocki N."/>
            <person name="Veneault-Fourrey C."/>
            <person name="LaButti K."/>
            <person name="Lindquist E.A."/>
            <person name="Lipzen A."/>
            <person name="Lundell T."/>
            <person name="Morin E."/>
            <person name="Murat C."/>
            <person name="Riley R."/>
            <person name="Ohm R."/>
            <person name="Sun H."/>
            <person name="Tunlid A."/>
            <person name="Henrissat B."/>
            <person name="Grigoriev I.V."/>
            <person name="Hibbett D.S."/>
            <person name="Martin F."/>
        </authorList>
    </citation>
    <scope>NUCLEOTIDE SEQUENCE [LARGE SCALE GENOMIC DNA]</scope>
    <source>
        <strain evidence="2">MUT 4182</strain>
    </source>
</reference>
<dbReference type="EMBL" id="KN823317">
    <property type="protein sequence ID" value="KIO18053.1"/>
    <property type="molecule type" value="Genomic_DNA"/>
</dbReference>
<dbReference type="HOGENOM" id="CLU_3052104_0_0_1"/>
<evidence type="ECO:0000313" key="2">
    <source>
        <dbReference type="Proteomes" id="UP000054248"/>
    </source>
</evidence>
<organism evidence="1 2">
    <name type="scientific">Tulasnella calospora MUT 4182</name>
    <dbReference type="NCBI Taxonomy" id="1051891"/>
    <lineage>
        <taxon>Eukaryota</taxon>
        <taxon>Fungi</taxon>
        <taxon>Dikarya</taxon>
        <taxon>Basidiomycota</taxon>
        <taxon>Agaricomycotina</taxon>
        <taxon>Agaricomycetes</taxon>
        <taxon>Cantharellales</taxon>
        <taxon>Tulasnellaceae</taxon>
        <taxon>Tulasnella</taxon>
    </lineage>
</organism>
<accession>A0A0C3K9H9</accession>
<sequence length="54" mass="6119">MAPESHHFIQIGNILLAANNINLYGLLEKGRAGRRTNYTTNTWVRAFMSRGMLV</sequence>
<reference evidence="1 2" key="1">
    <citation type="submission" date="2014-04" db="EMBL/GenBank/DDBJ databases">
        <authorList>
            <consortium name="DOE Joint Genome Institute"/>
            <person name="Kuo A."/>
            <person name="Girlanda M."/>
            <person name="Perotto S."/>
            <person name="Kohler A."/>
            <person name="Nagy L.G."/>
            <person name="Floudas D."/>
            <person name="Copeland A."/>
            <person name="Barry K.W."/>
            <person name="Cichocki N."/>
            <person name="Veneault-Fourrey C."/>
            <person name="LaButti K."/>
            <person name="Lindquist E.A."/>
            <person name="Lipzen A."/>
            <person name="Lundell T."/>
            <person name="Morin E."/>
            <person name="Murat C."/>
            <person name="Sun H."/>
            <person name="Tunlid A."/>
            <person name="Henrissat B."/>
            <person name="Grigoriev I.V."/>
            <person name="Hibbett D.S."/>
            <person name="Martin F."/>
            <person name="Nordberg H.P."/>
            <person name="Cantor M.N."/>
            <person name="Hua S.X."/>
        </authorList>
    </citation>
    <scope>NUCLEOTIDE SEQUENCE [LARGE SCALE GENOMIC DNA]</scope>
    <source>
        <strain evidence="1 2">MUT 4182</strain>
    </source>
</reference>
<proteinExistence type="predicted"/>
<dbReference type="Proteomes" id="UP000054248">
    <property type="component" value="Unassembled WGS sequence"/>
</dbReference>
<name>A0A0C3K9H9_9AGAM</name>
<gene>
    <name evidence="1" type="ORF">M407DRAFT_32263</name>
</gene>
<keyword evidence="2" id="KW-1185">Reference proteome</keyword>
<evidence type="ECO:0000313" key="1">
    <source>
        <dbReference type="EMBL" id="KIO18053.1"/>
    </source>
</evidence>